<dbReference type="GO" id="GO:1990961">
    <property type="term" value="P:xenobiotic detoxification by transmembrane export across the plasma membrane"/>
    <property type="evidence" value="ECO:0007669"/>
    <property type="project" value="InterPro"/>
</dbReference>
<dbReference type="eggNOG" id="COG0845">
    <property type="taxonomic scope" value="Bacteria"/>
</dbReference>
<keyword evidence="6" id="KW-0175">Coiled coil</keyword>
<evidence type="ECO:0000259" key="11">
    <source>
        <dbReference type="Pfam" id="PF25967"/>
    </source>
</evidence>
<comment type="similarity">
    <text evidence="2">Belongs to the membrane fusion protein (MFP) (TC 8.A.1) family.</text>
</comment>
<evidence type="ECO:0000256" key="4">
    <source>
        <dbReference type="ARBA" id="ARBA00022475"/>
    </source>
</evidence>
<dbReference type="InterPro" id="IPR058626">
    <property type="entry name" value="MdtA-like_b-barrel"/>
</dbReference>
<evidence type="ECO:0000256" key="7">
    <source>
        <dbReference type="ARBA" id="ARBA00023136"/>
    </source>
</evidence>
<dbReference type="NCBIfam" id="TIGR01730">
    <property type="entry name" value="RND_mfp"/>
    <property type="match status" value="1"/>
</dbReference>
<accession>A0A095SGA4</accession>
<dbReference type="AlphaFoldDB" id="A0A095SGA4"/>
<protein>
    <submittedName>
        <fullName evidence="12">ABC transporter membrane protein</fullName>
    </submittedName>
</protein>
<dbReference type="EMBL" id="ARXV01000016">
    <property type="protein sequence ID" value="KGD63601.1"/>
    <property type="molecule type" value="Genomic_DNA"/>
</dbReference>
<dbReference type="GO" id="GO:0030313">
    <property type="term" value="C:cell envelope"/>
    <property type="evidence" value="ECO:0007669"/>
    <property type="project" value="UniProtKB-SubCell"/>
</dbReference>
<evidence type="ECO:0000256" key="2">
    <source>
        <dbReference type="ARBA" id="ARBA00009477"/>
    </source>
</evidence>
<dbReference type="Gene3D" id="2.40.420.20">
    <property type="match status" value="1"/>
</dbReference>
<feature type="domain" description="Multidrug resistance protein MdtA-like C-terminal permuted SH3" evidence="11">
    <location>
        <begin position="309"/>
        <end position="366"/>
    </location>
</feature>
<dbReference type="GO" id="GO:1990195">
    <property type="term" value="C:macrolide transmembrane transporter complex"/>
    <property type="evidence" value="ECO:0007669"/>
    <property type="project" value="InterPro"/>
</dbReference>
<dbReference type="GO" id="GO:0015562">
    <property type="term" value="F:efflux transmembrane transporter activity"/>
    <property type="evidence" value="ECO:0007669"/>
    <property type="project" value="TreeGrafter"/>
</dbReference>
<organism evidence="12 13">
    <name type="scientific">Alcanivorax nanhaiticus</name>
    <dbReference type="NCBI Taxonomy" id="1177154"/>
    <lineage>
        <taxon>Bacteria</taxon>
        <taxon>Pseudomonadati</taxon>
        <taxon>Pseudomonadota</taxon>
        <taxon>Gammaproteobacteria</taxon>
        <taxon>Oceanospirillales</taxon>
        <taxon>Alcanivoracaceae</taxon>
        <taxon>Alcanivorax</taxon>
    </lineage>
</organism>
<dbReference type="RefSeq" id="WP_035234528.1">
    <property type="nucleotide sequence ID" value="NZ_ARXV01000016.1"/>
</dbReference>
<dbReference type="InterPro" id="IPR058624">
    <property type="entry name" value="MdtA-like_HH"/>
</dbReference>
<evidence type="ECO:0000256" key="5">
    <source>
        <dbReference type="ARBA" id="ARBA00022519"/>
    </source>
</evidence>
<dbReference type="Gene3D" id="2.40.30.170">
    <property type="match status" value="1"/>
</dbReference>
<evidence type="ECO:0000313" key="13">
    <source>
        <dbReference type="Proteomes" id="UP000029444"/>
    </source>
</evidence>
<dbReference type="InterPro" id="IPR030190">
    <property type="entry name" value="MacA_alpha-hairpin_sf"/>
</dbReference>
<dbReference type="GO" id="GO:1990281">
    <property type="term" value="C:efflux pump complex"/>
    <property type="evidence" value="ECO:0007669"/>
    <property type="project" value="TreeGrafter"/>
</dbReference>
<evidence type="ECO:0000256" key="3">
    <source>
        <dbReference type="ARBA" id="ARBA00022448"/>
    </source>
</evidence>
<dbReference type="Pfam" id="PF25917">
    <property type="entry name" value="BSH_RND"/>
    <property type="match status" value="1"/>
</dbReference>
<evidence type="ECO:0000259" key="9">
    <source>
        <dbReference type="Pfam" id="PF25917"/>
    </source>
</evidence>
<keyword evidence="7" id="KW-0472">Membrane</keyword>
<dbReference type="Pfam" id="PF25944">
    <property type="entry name" value="Beta-barrel_RND"/>
    <property type="match status" value="1"/>
</dbReference>
<evidence type="ECO:0000259" key="8">
    <source>
        <dbReference type="Pfam" id="PF25876"/>
    </source>
</evidence>
<dbReference type="InterPro" id="IPR006143">
    <property type="entry name" value="RND_pump_MFP"/>
</dbReference>
<dbReference type="OrthoDB" id="9791520at2"/>
<feature type="domain" description="Multidrug resistance protein MdtA-like alpha-helical hairpin" evidence="8">
    <location>
        <begin position="111"/>
        <end position="187"/>
    </location>
</feature>
<sequence length="387" mass="42433">MATWIRRYPKTAGVLLIMLLLMLVTGWRWGMASSPQIQWQTVTVERGDVEELVTALGTLEPSDYVDVGAQVSGQLTRLHVAVGDRVEEGQLLAEIDASVQQSKVDAGLAELESLRAQRDQRKAELELARLQFQRQQRLHDARATSEDAFQSARSALAVTQAQIKVLDAQVRQKQAAIAGDQTSLGYARIYAPRTGTVVSIEAREGQTLNANQTTPTLMRIADLSVMTVSTQVSEADVDRLQKGMSVYFNTLGNSKLRYDSALRQVLPTPEVVNNVVLYTAEFDIANTEQRLMSGMTAQVFFVVQSARDVLNLPVAAVKQAGREQWQVQILDSRGKVQQQSVKAGISNRVRIAILEGLAEGDSVIVGQSSAASAADGEQRRSRGPRLF</sequence>
<evidence type="ECO:0000256" key="6">
    <source>
        <dbReference type="ARBA" id="ARBA00023054"/>
    </source>
</evidence>
<keyword evidence="3" id="KW-0813">Transport</keyword>
<evidence type="ECO:0000256" key="1">
    <source>
        <dbReference type="ARBA" id="ARBA00004236"/>
    </source>
</evidence>
<dbReference type="Pfam" id="PF25876">
    <property type="entry name" value="HH_MFP_RND"/>
    <property type="match status" value="1"/>
</dbReference>
<dbReference type="PATRIC" id="fig|1177154.3.peg.3279"/>
<dbReference type="Pfam" id="PF25967">
    <property type="entry name" value="RND-MFP_C"/>
    <property type="match status" value="1"/>
</dbReference>
<dbReference type="PANTHER" id="PTHR30469">
    <property type="entry name" value="MULTIDRUG RESISTANCE PROTEIN MDTA"/>
    <property type="match status" value="1"/>
</dbReference>
<keyword evidence="13" id="KW-1185">Reference proteome</keyword>
<feature type="domain" description="Multidrug resistance protein MdtA-like beta-barrel" evidence="10">
    <location>
        <begin position="226"/>
        <end position="300"/>
    </location>
</feature>
<dbReference type="STRING" id="1177154.Y5S_03237"/>
<dbReference type="Proteomes" id="UP000029444">
    <property type="component" value="Unassembled WGS sequence"/>
</dbReference>
<dbReference type="InterPro" id="IPR058625">
    <property type="entry name" value="MdtA-like_BSH"/>
</dbReference>
<dbReference type="InterPro" id="IPR058627">
    <property type="entry name" value="MdtA-like_C"/>
</dbReference>
<keyword evidence="4" id="KW-1003">Cell membrane</keyword>
<proteinExistence type="inferred from homology"/>
<name>A0A095SGA4_9GAMM</name>
<evidence type="ECO:0000313" key="12">
    <source>
        <dbReference type="EMBL" id="KGD63601.1"/>
    </source>
</evidence>
<gene>
    <name evidence="12" type="ORF">Y5S_03237</name>
</gene>
<reference evidence="12 13" key="1">
    <citation type="submission" date="2012-09" db="EMBL/GenBank/DDBJ databases">
        <title>Genome Sequence of alkane-degrading Bacterium Alcanivorax sp. 19-m-6.</title>
        <authorList>
            <person name="Lai Q."/>
            <person name="Shao Z."/>
        </authorList>
    </citation>
    <scope>NUCLEOTIDE SEQUENCE [LARGE SCALE GENOMIC DNA]</scope>
    <source>
        <strain evidence="12 13">19-m-6</strain>
    </source>
</reference>
<dbReference type="Gene3D" id="6.10.140.1990">
    <property type="match status" value="1"/>
</dbReference>
<evidence type="ECO:0000259" key="10">
    <source>
        <dbReference type="Pfam" id="PF25944"/>
    </source>
</evidence>
<dbReference type="Gene3D" id="2.40.50.100">
    <property type="match status" value="1"/>
</dbReference>
<dbReference type="PANTHER" id="PTHR30469:SF33">
    <property type="entry name" value="SLR1207 PROTEIN"/>
    <property type="match status" value="1"/>
</dbReference>
<comment type="subcellular location">
    <subcellularLocation>
        <location evidence="1">Cell membrane</location>
    </subcellularLocation>
</comment>
<dbReference type="GO" id="GO:0019898">
    <property type="term" value="C:extrinsic component of membrane"/>
    <property type="evidence" value="ECO:0007669"/>
    <property type="project" value="InterPro"/>
</dbReference>
<dbReference type="SUPFAM" id="SSF111369">
    <property type="entry name" value="HlyD-like secretion proteins"/>
    <property type="match status" value="1"/>
</dbReference>
<keyword evidence="5" id="KW-0997">Cell inner membrane</keyword>
<feature type="domain" description="Multidrug resistance protein MdtA-like barrel-sandwich hybrid" evidence="9">
    <location>
        <begin position="65"/>
        <end position="217"/>
    </location>
</feature>
<comment type="caution">
    <text evidence="12">The sequence shown here is derived from an EMBL/GenBank/DDBJ whole genome shotgun (WGS) entry which is preliminary data.</text>
</comment>